<name>A0A1F6T937_9PROT</name>
<protein>
    <submittedName>
        <fullName evidence="1">Uncharacterized protein</fullName>
    </submittedName>
</protein>
<reference evidence="1 2" key="1">
    <citation type="journal article" date="2016" name="Nat. Commun.">
        <title>Thousands of microbial genomes shed light on interconnected biogeochemical processes in an aquifer system.</title>
        <authorList>
            <person name="Anantharaman K."/>
            <person name="Brown C.T."/>
            <person name="Hug L.A."/>
            <person name="Sharon I."/>
            <person name="Castelle C.J."/>
            <person name="Probst A.J."/>
            <person name="Thomas B.C."/>
            <person name="Singh A."/>
            <person name="Wilkins M.J."/>
            <person name="Karaoz U."/>
            <person name="Brodie E.L."/>
            <person name="Williams K.H."/>
            <person name="Hubbard S.S."/>
            <person name="Banfield J.F."/>
        </authorList>
    </citation>
    <scope>NUCLEOTIDE SEQUENCE [LARGE SCALE GENOMIC DNA]</scope>
</reference>
<comment type="caution">
    <text evidence="1">The sequence shown here is derived from an EMBL/GenBank/DDBJ whole genome shotgun (WGS) entry which is preliminary data.</text>
</comment>
<gene>
    <name evidence="1" type="ORF">A2150_02020</name>
</gene>
<evidence type="ECO:0000313" key="1">
    <source>
        <dbReference type="EMBL" id="OGI41633.1"/>
    </source>
</evidence>
<sequence>MRPRPASGNNPLAAGLSLEPAEPLWKRVPTHGADGRPLSDFMMILPRLRDRPRAQIMETLRAIDLTLHHYGEAVVFADFNLRLNLLWVSVKPIPGICLELPAAIQARVPEALLVADRVSMPPSKEDGWSRLLARLLPRSG</sequence>
<accession>A0A1F6T937</accession>
<dbReference type="Proteomes" id="UP000177925">
    <property type="component" value="Unassembled WGS sequence"/>
</dbReference>
<evidence type="ECO:0000313" key="2">
    <source>
        <dbReference type="Proteomes" id="UP000177925"/>
    </source>
</evidence>
<dbReference type="AlphaFoldDB" id="A0A1F6T937"/>
<proteinExistence type="predicted"/>
<dbReference type="EMBL" id="MFSS01000122">
    <property type="protein sequence ID" value="OGI41633.1"/>
    <property type="molecule type" value="Genomic_DNA"/>
</dbReference>
<organism evidence="1 2">
    <name type="scientific">Candidatus Muproteobacteria bacterium RBG_16_64_11</name>
    <dbReference type="NCBI Taxonomy" id="1817758"/>
    <lineage>
        <taxon>Bacteria</taxon>
        <taxon>Pseudomonadati</taxon>
        <taxon>Pseudomonadota</taxon>
        <taxon>Candidatus Muproteobacteria</taxon>
    </lineage>
</organism>